<evidence type="ECO:0000313" key="7">
    <source>
        <dbReference type="Proteomes" id="UP000006250"/>
    </source>
</evidence>
<feature type="modified residue" description="4-aspartylphosphate" evidence="1">
    <location>
        <position position="87"/>
    </location>
</feature>
<dbReference type="CDD" id="cd17534">
    <property type="entry name" value="REC_DC-like"/>
    <property type="match status" value="1"/>
</dbReference>
<dbReference type="SUPFAM" id="SSF55073">
    <property type="entry name" value="Nucleotide cyclase"/>
    <property type="match status" value="1"/>
</dbReference>
<dbReference type="PROSITE" id="PS50887">
    <property type="entry name" value="GGDEF"/>
    <property type="match status" value="1"/>
</dbReference>
<dbReference type="AlphaFoldDB" id="E1K2M5"/>
<dbReference type="PROSITE" id="PS50110">
    <property type="entry name" value="RESPONSE_REGULATORY"/>
    <property type="match status" value="1"/>
</dbReference>
<dbReference type="CDD" id="cd00130">
    <property type="entry name" value="PAS"/>
    <property type="match status" value="1"/>
</dbReference>
<feature type="domain" description="PAS" evidence="3">
    <location>
        <begin position="192"/>
        <end position="231"/>
    </location>
</feature>
<dbReference type="SMART" id="SM00267">
    <property type="entry name" value="GGDEF"/>
    <property type="match status" value="1"/>
</dbReference>
<dbReference type="PANTHER" id="PTHR44757">
    <property type="entry name" value="DIGUANYLATE CYCLASE DGCP"/>
    <property type="match status" value="1"/>
</dbReference>
<proteinExistence type="predicted"/>
<evidence type="ECO:0000259" key="4">
    <source>
        <dbReference type="PROSITE" id="PS50883"/>
    </source>
</evidence>
<dbReference type="InterPro" id="IPR035919">
    <property type="entry name" value="EAL_sf"/>
</dbReference>
<dbReference type="Pfam" id="PF00072">
    <property type="entry name" value="Response_reg"/>
    <property type="match status" value="1"/>
</dbReference>
<evidence type="ECO:0000313" key="6">
    <source>
        <dbReference type="EMBL" id="EFL49141.1"/>
    </source>
</evidence>
<evidence type="ECO:0000259" key="5">
    <source>
        <dbReference type="PROSITE" id="PS50887"/>
    </source>
</evidence>
<gene>
    <name evidence="6" type="ORF">DesfrDRAFT_4125</name>
</gene>
<protein>
    <submittedName>
        <fullName evidence="6">Response regulator receiver modulated diguanylate cyclase/phosphodiesterase with PAS/PAC sensor(S)</fullName>
    </submittedName>
</protein>
<dbReference type="Gene3D" id="3.20.20.450">
    <property type="entry name" value="EAL domain"/>
    <property type="match status" value="1"/>
</dbReference>
<feature type="domain" description="EAL" evidence="4">
    <location>
        <begin position="466"/>
        <end position="721"/>
    </location>
</feature>
<dbReference type="PROSITE" id="PS50883">
    <property type="entry name" value="EAL"/>
    <property type="match status" value="1"/>
</dbReference>
<evidence type="ECO:0000256" key="1">
    <source>
        <dbReference type="PROSITE-ProRule" id="PRU00169"/>
    </source>
</evidence>
<dbReference type="GO" id="GO:0000160">
    <property type="term" value="P:phosphorelay signal transduction system"/>
    <property type="evidence" value="ECO:0007669"/>
    <property type="project" value="InterPro"/>
</dbReference>
<keyword evidence="1" id="KW-0597">Phosphoprotein</keyword>
<dbReference type="CDD" id="cd01949">
    <property type="entry name" value="GGDEF"/>
    <property type="match status" value="1"/>
</dbReference>
<dbReference type="SMART" id="SM00448">
    <property type="entry name" value="REC"/>
    <property type="match status" value="1"/>
</dbReference>
<dbReference type="InterPro" id="IPR043128">
    <property type="entry name" value="Rev_trsase/Diguanyl_cyclase"/>
</dbReference>
<evidence type="ECO:0000259" key="2">
    <source>
        <dbReference type="PROSITE" id="PS50110"/>
    </source>
</evidence>
<dbReference type="EMBL" id="AECZ01000064">
    <property type="protein sequence ID" value="EFL49141.1"/>
    <property type="molecule type" value="Genomic_DNA"/>
</dbReference>
<dbReference type="eggNOG" id="COG5001">
    <property type="taxonomic scope" value="Bacteria"/>
</dbReference>
<accession>E1K2M5</accession>
<dbReference type="Gene3D" id="3.30.450.20">
    <property type="entry name" value="PAS domain"/>
    <property type="match status" value="1"/>
</dbReference>
<dbReference type="InterPro" id="IPR052155">
    <property type="entry name" value="Biofilm_reg_signaling"/>
</dbReference>
<dbReference type="SUPFAM" id="SSF141868">
    <property type="entry name" value="EAL domain-like"/>
    <property type="match status" value="1"/>
</dbReference>
<dbReference type="Proteomes" id="UP000006250">
    <property type="component" value="Unassembled WGS sequence"/>
</dbReference>
<dbReference type="SMART" id="SM00052">
    <property type="entry name" value="EAL"/>
    <property type="match status" value="1"/>
</dbReference>
<feature type="domain" description="GGDEF" evidence="5">
    <location>
        <begin position="324"/>
        <end position="457"/>
    </location>
</feature>
<evidence type="ECO:0000259" key="3">
    <source>
        <dbReference type="PROSITE" id="PS50112"/>
    </source>
</evidence>
<dbReference type="Gene3D" id="3.30.70.270">
    <property type="match status" value="1"/>
</dbReference>
<reference evidence="6 7" key="1">
    <citation type="submission" date="2010-08" db="EMBL/GenBank/DDBJ databases">
        <title>The draft genome of Desulfovibrio fructosovorans JJ.</title>
        <authorList>
            <consortium name="US DOE Joint Genome Institute (JGI-PGF)"/>
            <person name="Lucas S."/>
            <person name="Copeland A."/>
            <person name="Lapidus A."/>
            <person name="Cheng J.-F."/>
            <person name="Bruce D."/>
            <person name="Goodwin L."/>
            <person name="Pitluck S."/>
            <person name="Land M.L."/>
            <person name="Hauser L."/>
            <person name="Chang Y.-J."/>
            <person name="Jeffries C."/>
            <person name="Wall J.D."/>
            <person name="Stahl D.A."/>
            <person name="Arkin A.P."/>
            <person name="Dehal P."/>
            <person name="Stolyar S.M."/>
            <person name="Hazen T.C."/>
            <person name="Woyke T.J."/>
        </authorList>
    </citation>
    <scope>NUCLEOTIDE SEQUENCE [LARGE SCALE GENOMIC DNA]</scope>
    <source>
        <strain evidence="6 7">JJ</strain>
    </source>
</reference>
<dbReference type="InterPro" id="IPR001633">
    <property type="entry name" value="EAL_dom"/>
</dbReference>
<dbReference type="Pfam" id="PF13188">
    <property type="entry name" value="PAS_8"/>
    <property type="match status" value="1"/>
</dbReference>
<dbReference type="InterPro" id="IPR011006">
    <property type="entry name" value="CheY-like_superfamily"/>
</dbReference>
<dbReference type="InterPro" id="IPR029787">
    <property type="entry name" value="Nucleotide_cyclase"/>
</dbReference>
<keyword evidence="7" id="KW-1185">Reference proteome</keyword>
<dbReference type="InterPro" id="IPR000014">
    <property type="entry name" value="PAS"/>
</dbReference>
<comment type="caution">
    <text evidence="6">The sequence shown here is derived from an EMBL/GenBank/DDBJ whole genome shotgun (WGS) entry which is preliminary data.</text>
</comment>
<feature type="domain" description="Response regulatory" evidence="2">
    <location>
        <begin position="37"/>
        <end position="152"/>
    </location>
</feature>
<dbReference type="NCBIfam" id="TIGR00254">
    <property type="entry name" value="GGDEF"/>
    <property type="match status" value="1"/>
</dbReference>
<sequence length="728" mass="80970">MIGSGARFGKDVIAHSVDSPCPGRPETENALGGAAPSILVVEDERIVALDLKVILKRLGYVLAGVTASGTEAVDLCDALRPDLVLMDIFLKGDMDGVDAACVIQSECDVPVIFLTSHTDQVTLQRAKRTAPYGYVLKPVDENWLRTAVEVAIFKHRTEQKLKRSEQRYRHLFSGMLNAFLLLELSPCDACADGRGALRILEANPSFERMTGLCRSEVIDRALTEVFPGIEPFWLDTLGETARSGRSVRFENSLADCDMFFLAQAYSPQSGQVAVVLEDVTERKSGEERLRYQSFHDALTGLPNRALCLDRIARAIERARRRSNYLYALLFLDIDRFRLVNDSLGHLFGDELLKRVGERLRHEVPQLDTVARVGGDEFVLLVEEIAASADALHIVKAVRERFRTPFVIAKRQFYVTASMGVVLGPADYERPEELMQNAAIAMNEARKSGWGRVRVFEWSMRQRAERVMDLETNLRLALDHREFILHYQPIFDLKTLAPCGVEALVRWRRPTGELVPPDEFIPAAEQSGLIIPLGAMVLAEACRAMGRLRRGGLGGNPFFMSVNLSARQFTQPELVKQVVRTLRDERMAPGDLKLEITESVLMEHPESAMLKLRGLREFGVGIGIDDFGTGYSSLAYLQRFPIDTLKVDRGFVSGMDEYGNRVIVRSIIGLAHSLGCDVVAEGIETESQLRDLAGLGCDLGQGFFYARPMDEAALTSFLGKEEGARGETL</sequence>
<dbReference type="Gene3D" id="3.40.50.2300">
    <property type="match status" value="1"/>
</dbReference>
<dbReference type="STRING" id="596151.DesfrDRAFT_4125"/>
<dbReference type="InterPro" id="IPR035965">
    <property type="entry name" value="PAS-like_dom_sf"/>
</dbReference>
<dbReference type="InterPro" id="IPR000160">
    <property type="entry name" value="GGDEF_dom"/>
</dbReference>
<dbReference type="Pfam" id="PF00990">
    <property type="entry name" value="GGDEF"/>
    <property type="match status" value="1"/>
</dbReference>
<dbReference type="SUPFAM" id="SSF52172">
    <property type="entry name" value="CheY-like"/>
    <property type="match status" value="1"/>
</dbReference>
<dbReference type="CDD" id="cd01948">
    <property type="entry name" value="EAL"/>
    <property type="match status" value="1"/>
</dbReference>
<name>E1K2M5_SOLFR</name>
<dbReference type="PANTHER" id="PTHR44757:SF2">
    <property type="entry name" value="BIOFILM ARCHITECTURE MAINTENANCE PROTEIN MBAA"/>
    <property type="match status" value="1"/>
</dbReference>
<dbReference type="PROSITE" id="PS50112">
    <property type="entry name" value="PAS"/>
    <property type="match status" value="1"/>
</dbReference>
<organism evidence="6 7">
    <name type="scientific">Solidesulfovibrio fructosivorans JJ]</name>
    <dbReference type="NCBI Taxonomy" id="596151"/>
    <lineage>
        <taxon>Bacteria</taxon>
        <taxon>Pseudomonadati</taxon>
        <taxon>Thermodesulfobacteriota</taxon>
        <taxon>Desulfovibrionia</taxon>
        <taxon>Desulfovibrionales</taxon>
        <taxon>Desulfovibrionaceae</taxon>
        <taxon>Solidesulfovibrio</taxon>
    </lineage>
</organism>
<dbReference type="Pfam" id="PF00563">
    <property type="entry name" value="EAL"/>
    <property type="match status" value="1"/>
</dbReference>
<dbReference type="InterPro" id="IPR001789">
    <property type="entry name" value="Sig_transdc_resp-reg_receiver"/>
</dbReference>
<dbReference type="SUPFAM" id="SSF55785">
    <property type="entry name" value="PYP-like sensor domain (PAS domain)"/>
    <property type="match status" value="1"/>
</dbReference>